<dbReference type="Proteomes" id="UP001323405">
    <property type="component" value="Unassembled WGS sequence"/>
</dbReference>
<accession>A0ABR0GMX3</accession>
<dbReference type="GeneID" id="87902966"/>
<reference evidence="2 3" key="1">
    <citation type="journal article" date="2023" name="bioRxiv">
        <title>High-quality genome assemblies of four members of thePodospora anserinaspecies complex.</title>
        <authorList>
            <person name="Ament-Velasquez S.L."/>
            <person name="Vogan A.A."/>
            <person name="Wallerman O."/>
            <person name="Hartmann F."/>
            <person name="Gautier V."/>
            <person name="Silar P."/>
            <person name="Giraud T."/>
            <person name="Johannesson H."/>
        </authorList>
    </citation>
    <scope>NUCLEOTIDE SEQUENCE [LARGE SCALE GENOMIC DNA]</scope>
    <source>
        <strain evidence="2 3">CBS 415.72m</strain>
    </source>
</reference>
<dbReference type="RefSeq" id="XP_062746070.1">
    <property type="nucleotide sequence ID" value="XM_062883382.1"/>
</dbReference>
<proteinExistence type="predicted"/>
<evidence type="ECO:0000256" key="1">
    <source>
        <dbReference type="SAM" id="MobiDB-lite"/>
    </source>
</evidence>
<name>A0ABR0GMX3_9PEZI</name>
<feature type="compositionally biased region" description="Polar residues" evidence="1">
    <location>
        <begin position="123"/>
        <end position="132"/>
    </location>
</feature>
<evidence type="ECO:0000313" key="2">
    <source>
        <dbReference type="EMBL" id="KAK4657096.1"/>
    </source>
</evidence>
<keyword evidence="3" id="KW-1185">Reference proteome</keyword>
<feature type="region of interest" description="Disordered" evidence="1">
    <location>
        <begin position="123"/>
        <end position="154"/>
    </location>
</feature>
<comment type="caution">
    <text evidence="2">The sequence shown here is derived from an EMBL/GenBank/DDBJ whole genome shotgun (WGS) entry which is preliminary data.</text>
</comment>
<organism evidence="2 3">
    <name type="scientific">Podospora pseudocomata</name>
    <dbReference type="NCBI Taxonomy" id="2093779"/>
    <lineage>
        <taxon>Eukaryota</taxon>
        <taxon>Fungi</taxon>
        <taxon>Dikarya</taxon>
        <taxon>Ascomycota</taxon>
        <taxon>Pezizomycotina</taxon>
        <taxon>Sordariomycetes</taxon>
        <taxon>Sordariomycetidae</taxon>
        <taxon>Sordariales</taxon>
        <taxon>Podosporaceae</taxon>
        <taxon>Podospora</taxon>
    </lineage>
</organism>
<feature type="region of interest" description="Disordered" evidence="1">
    <location>
        <begin position="1"/>
        <end position="25"/>
    </location>
</feature>
<dbReference type="EMBL" id="JAFFHA010000004">
    <property type="protein sequence ID" value="KAK4657096.1"/>
    <property type="molecule type" value="Genomic_DNA"/>
</dbReference>
<evidence type="ECO:0000313" key="3">
    <source>
        <dbReference type="Proteomes" id="UP001323405"/>
    </source>
</evidence>
<protein>
    <submittedName>
        <fullName evidence="2">Uncharacterized protein</fullName>
    </submittedName>
</protein>
<sequence>MSQMPKCRRAGSNATTAQPSNPPFVEGAWAAQRPPVREISFGQDGLSTTCLGKLLEVGDKQRHQQALLLVSSPPRACVMSGNLAKKEERNGVRELQSLEKVRVGVDCAACRILSADKISTGPSEITETNTLEHSNDDLENGGAAGTMVFGKDGP</sequence>
<gene>
    <name evidence="2" type="ORF">QC762_0042360</name>
</gene>